<reference evidence="1 2" key="1">
    <citation type="journal article" date="2003" name="Proc. Natl. Acad. Sci. U.S.A.">
        <title>Complete genome sequence of the marine planctomycete Pirellula sp. strain 1.</title>
        <authorList>
            <person name="Gloeckner F.O."/>
            <person name="Kube M."/>
            <person name="Bauer M."/>
            <person name="Teeling H."/>
            <person name="Lombardot T."/>
            <person name="Ludwig W."/>
            <person name="Gade D."/>
            <person name="Beck A."/>
            <person name="Borzym K."/>
            <person name="Heitmann K."/>
            <person name="Rabus R."/>
            <person name="Schlesner H."/>
            <person name="Amann R."/>
            <person name="Reinhardt R."/>
        </authorList>
    </citation>
    <scope>NUCLEOTIDE SEQUENCE [LARGE SCALE GENOMIC DNA]</scope>
    <source>
        <strain evidence="2">DSM 10527 / NCIMB 13988 / SH1</strain>
    </source>
</reference>
<dbReference type="HOGENOM" id="CLU_2791196_0_0_0"/>
<evidence type="ECO:0000313" key="2">
    <source>
        <dbReference type="Proteomes" id="UP000001025"/>
    </source>
</evidence>
<dbReference type="EMBL" id="BX294140">
    <property type="protein sequence ID" value="CAD73853.1"/>
    <property type="molecule type" value="Genomic_DNA"/>
</dbReference>
<accession>Q7USE4</accession>
<proteinExistence type="predicted"/>
<dbReference type="STRING" id="243090.RB4553"/>
<keyword evidence="2" id="KW-1185">Reference proteome</keyword>
<gene>
    <name evidence="1" type="ordered locus">RB4553</name>
</gene>
<sequence length="68" mass="7657">MDDNMPSCRVANSSILPDVNRWMADSFSRGFAFWLTYDIGSLAPCRLIAPSQSFCQVYEAHTRSTYSA</sequence>
<dbReference type="AlphaFoldDB" id="Q7USE4"/>
<protein>
    <submittedName>
        <fullName evidence="1">Uncharacterized protein</fullName>
    </submittedName>
</protein>
<dbReference type="Proteomes" id="UP000001025">
    <property type="component" value="Chromosome"/>
</dbReference>
<organism evidence="1 2">
    <name type="scientific">Rhodopirellula baltica (strain DSM 10527 / NCIMB 13988 / SH1)</name>
    <dbReference type="NCBI Taxonomy" id="243090"/>
    <lineage>
        <taxon>Bacteria</taxon>
        <taxon>Pseudomonadati</taxon>
        <taxon>Planctomycetota</taxon>
        <taxon>Planctomycetia</taxon>
        <taxon>Pirellulales</taxon>
        <taxon>Pirellulaceae</taxon>
        <taxon>Rhodopirellula</taxon>
    </lineage>
</organism>
<evidence type="ECO:0000313" key="1">
    <source>
        <dbReference type="EMBL" id="CAD73853.1"/>
    </source>
</evidence>
<dbReference type="KEGG" id="rba:RB4553"/>
<dbReference type="EnsemblBacteria" id="CAD73853">
    <property type="protein sequence ID" value="CAD73853"/>
    <property type="gene ID" value="RB4553"/>
</dbReference>
<name>Q7USE4_RHOBA</name>
<dbReference type="InParanoid" id="Q7USE4"/>